<accession>A0A8J4HB83</accession>
<dbReference type="PANTHER" id="PTHR45458:SF1">
    <property type="entry name" value="SHORT CHAIN DEHYDROGENASE"/>
    <property type="match status" value="1"/>
</dbReference>
<protein>
    <submittedName>
        <fullName evidence="1">SDR family NAD(P)-dependent oxidoreductase</fullName>
    </submittedName>
</protein>
<reference evidence="1" key="1">
    <citation type="journal article" date="2020" name="mSystems">
        <title>Genome- and Community-Level Interaction Insights into Carbon Utilization and Element Cycling Functions of Hydrothermarchaeota in Hydrothermal Sediment.</title>
        <authorList>
            <person name="Zhou Z."/>
            <person name="Liu Y."/>
            <person name="Xu W."/>
            <person name="Pan J."/>
            <person name="Luo Z.H."/>
            <person name="Li M."/>
        </authorList>
    </citation>
    <scope>NUCLEOTIDE SEQUENCE</scope>
    <source>
        <strain evidence="1">SpSt-997</strain>
    </source>
</reference>
<sequence>MKALIIGASRGLGLGLTRQLLAGGWEVVATKRAEAPELAELQQKNPGLAVETVDIDHPAEVKALATRLGGKKFDLLFLNAGVSTDPAKPLAAVADAEITRLLFTNAINPVRAAEALAPLVQPSGTIGFMTSILGSIARCEGGFELYRVSKTALNMAVRCFATHPENKTRTILLLHPGWVRTDMGGPQAPLDVETSTKGLAATITRHHGKGGVAYLDYQGDVLPW</sequence>
<dbReference type="InterPro" id="IPR002347">
    <property type="entry name" value="SDR_fam"/>
</dbReference>
<evidence type="ECO:0000313" key="1">
    <source>
        <dbReference type="EMBL" id="HGC43641.1"/>
    </source>
</evidence>
<dbReference type="InterPro" id="IPR052184">
    <property type="entry name" value="SDR_enzymes"/>
</dbReference>
<comment type="caution">
    <text evidence="1">The sequence shown here is derived from an EMBL/GenBank/DDBJ whole genome shotgun (WGS) entry which is preliminary data.</text>
</comment>
<dbReference type="PANTHER" id="PTHR45458">
    <property type="entry name" value="SHORT-CHAIN DEHYDROGENASE/REDUCTASE SDR"/>
    <property type="match status" value="1"/>
</dbReference>
<dbReference type="Pfam" id="PF00106">
    <property type="entry name" value="adh_short"/>
    <property type="match status" value="1"/>
</dbReference>
<name>A0A8J4HB83_9PROT</name>
<organism evidence="1">
    <name type="scientific">Acidicaldus sp</name>
    <dbReference type="NCBI Taxonomy" id="1872105"/>
    <lineage>
        <taxon>Bacteria</taxon>
        <taxon>Pseudomonadati</taxon>
        <taxon>Pseudomonadota</taxon>
        <taxon>Alphaproteobacteria</taxon>
        <taxon>Acetobacterales</taxon>
        <taxon>Acetobacteraceae</taxon>
        <taxon>Acidicaldus</taxon>
    </lineage>
</organism>
<dbReference type="SUPFAM" id="SSF51735">
    <property type="entry name" value="NAD(P)-binding Rossmann-fold domains"/>
    <property type="match status" value="1"/>
</dbReference>
<dbReference type="Gene3D" id="3.40.50.720">
    <property type="entry name" value="NAD(P)-binding Rossmann-like Domain"/>
    <property type="match status" value="1"/>
</dbReference>
<proteinExistence type="predicted"/>
<dbReference type="GO" id="GO:0016616">
    <property type="term" value="F:oxidoreductase activity, acting on the CH-OH group of donors, NAD or NADP as acceptor"/>
    <property type="evidence" value="ECO:0007669"/>
    <property type="project" value="TreeGrafter"/>
</dbReference>
<dbReference type="PRINTS" id="PR00081">
    <property type="entry name" value="GDHRDH"/>
</dbReference>
<dbReference type="EMBL" id="DTQM01000203">
    <property type="protein sequence ID" value="HGC43641.1"/>
    <property type="molecule type" value="Genomic_DNA"/>
</dbReference>
<gene>
    <name evidence="1" type="ORF">ENY07_10545</name>
</gene>
<dbReference type="InterPro" id="IPR036291">
    <property type="entry name" value="NAD(P)-bd_dom_sf"/>
</dbReference>
<dbReference type="AlphaFoldDB" id="A0A8J4HB83"/>